<keyword evidence="3 5" id="KW-1133">Transmembrane helix</keyword>
<keyword evidence="8" id="KW-1185">Reference proteome</keyword>
<dbReference type="NCBIfam" id="TIGR03057">
    <property type="entry name" value="xxxLxxG_by_4"/>
    <property type="match status" value="2"/>
</dbReference>
<dbReference type="GO" id="GO:0140359">
    <property type="term" value="F:ABC-type transporter activity"/>
    <property type="evidence" value="ECO:0007669"/>
    <property type="project" value="InterPro"/>
</dbReference>
<dbReference type="NCBIfam" id="TIGR03062">
    <property type="entry name" value="pip_yhgE_Cterm"/>
    <property type="match status" value="1"/>
</dbReference>
<dbReference type="InterPro" id="IPR011049">
    <property type="entry name" value="Serralysin-like_metalloprot_C"/>
</dbReference>
<feature type="transmembrane region" description="Helical" evidence="5">
    <location>
        <begin position="716"/>
        <end position="739"/>
    </location>
</feature>
<keyword evidence="2 5" id="KW-0812">Transmembrane</keyword>
<gene>
    <name evidence="7" type="ORF">CLORY_04450</name>
</gene>
<evidence type="ECO:0000256" key="3">
    <source>
        <dbReference type="ARBA" id="ARBA00022989"/>
    </source>
</evidence>
<comment type="caution">
    <text evidence="7">The sequence shown here is derived from an EMBL/GenBank/DDBJ whole genome shotgun (WGS) entry which is preliminary data.</text>
</comment>
<feature type="domain" description="ABC-2 type transporter transmembrane" evidence="6">
    <location>
        <begin position="24"/>
        <end position="172"/>
    </location>
</feature>
<dbReference type="STRING" id="1450648.CLORY_04450"/>
<dbReference type="PANTHER" id="PTHR43077">
    <property type="entry name" value="TRANSPORT PERMEASE YVFS-RELATED"/>
    <property type="match status" value="1"/>
</dbReference>
<dbReference type="InterPro" id="IPR051328">
    <property type="entry name" value="T7SS_ABC-Transporter"/>
</dbReference>
<dbReference type="SUPFAM" id="SSF101967">
    <property type="entry name" value="Adhesin YadA, collagen-binding domain"/>
    <property type="match status" value="1"/>
</dbReference>
<dbReference type="Gene3D" id="3.40.1710.10">
    <property type="entry name" value="abc type-2 transporter like domain"/>
    <property type="match status" value="1"/>
</dbReference>
<dbReference type="PANTHER" id="PTHR43077:SF5">
    <property type="entry name" value="PHAGE INFECTION PROTEIN"/>
    <property type="match status" value="1"/>
</dbReference>
<evidence type="ECO:0000256" key="5">
    <source>
        <dbReference type="SAM" id="Phobius"/>
    </source>
</evidence>
<dbReference type="InterPro" id="IPR017500">
    <property type="entry name" value="Phage_infect_YhgE_N"/>
</dbReference>
<name>A0A1V4IX01_9CLOT</name>
<sequence length="838" mass="90166">MNALKIAARDLSRVFKNKYVMVSVIAITIVPLLYSLLYLAAFWDPYSRLSTVPIAVVNEDKGTENDGQVNYGEKMVKELKKNDDLGWKFVTYEKAKEGVYNKSVNEKNSYYGMFVIPKNFSEKVVSAKNGKPQHPTITFVENQKKNFIQTQIDGKLMVELQKKVAKTITKEYTKVAFDSLYDVKDGMKAAANGSKKLKNGINSAQDGDDKLNSGLINADDGAKNLGNGIDKLNNGSRTAASGAWQLNSGIKQFMDLALTPASKGISSLNGGLNNQLLPAMKKIKDGSASLADGLYKAGGGADKLLKGSDSLSEAVMKENGLSDGALTLTKSGNKLTKAATKLSQGAKKIAIGIPALSGGASEVSDGVNEYITSVQQSQKTLSDAVNSYFMPYLQSHKLVFADDNIQKFIQVLKTVNENASSKETIQKVNELRDGAASEAKYIKTLETGTKDFTAGVEQYAKGASEYAAGATKFANGAGQYASGASNYASGAVKLAAGLKPAIKGAVALKDGSNKLYIGMNGDFKNGLLKLDNSMPKVKSSANKIYSASGKLAKGIDTISSGTDKLNSGSKLLITGLDKLKDGSSDLSNGLNDLSDGSSKLNNKLEKGYNKIDGKLINSSSVMSKFISDPLHMKKVALNPIPNYGKGFAPYFIALSLWVGAIMMFFVIKDDVDDDLKGSAVSIVFGKYITFTLLGILQALVVSTVVLSLGLHPYSLGMYYLTNIYMAMVFVAIVQTLIFLLGDGGRIIALALLILQLTSCAGTFALEVVPKFFKVLNPLMPFTYTVAASREVIAGINWPTLFQNYLVLAVFMVVFLVFQVMFKIPAERLIKKVERERAA</sequence>
<dbReference type="Pfam" id="PF12698">
    <property type="entry name" value="ABC2_membrane_3"/>
    <property type="match status" value="2"/>
</dbReference>
<evidence type="ECO:0000256" key="2">
    <source>
        <dbReference type="ARBA" id="ARBA00022692"/>
    </source>
</evidence>
<keyword evidence="4 5" id="KW-0472">Membrane</keyword>
<reference evidence="7 8" key="1">
    <citation type="submission" date="2017-03" db="EMBL/GenBank/DDBJ databases">
        <title>Genome sequence of Clostridium oryzae DSM 28571.</title>
        <authorList>
            <person name="Poehlein A."/>
            <person name="Daniel R."/>
        </authorList>
    </citation>
    <scope>NUCLEOTIDE SEQUENCE [LARGE SCALE GENOMIC DNA]</scope>
    <source>
        <strain evidence="7 8">DSM 28571</strain>
    </source>
</reference>
<evidence type="ECO:0000256" key="4">
    <source>
        <dbReference type="ARBA" id="ARBA00023136"/>
    </source>
</evidence>
<protein>
    <submittedName>
        <fullName evidence="7">ABC-2 family transporter protein</fullName>
    </submittedName>
</protein>
<comment type="subcellular location">
    <subcellularLocation>
        <location evidence="1">Membrane</location>
        <topology evidence="1">Multi-pass membrane protein</topology>
    </subcellularLocation>
</comment>
<evidence type="ECO:0000259" key="6">
    <source>
        <dbReference type="Pfam" id="PF12698"/>
    </source>
</evidence>
<evidence type="ECO:0000313" key="7">
    <source>
        <dbReference type="EMBL" id="OPJ64578.1"/>
    </source>
</evidence>
<organism evidence="7 8">
    <name type="scientific">Clostridium oryzae</name>
    <dbReference type="NCBI Taxonomy" id="1450648"/>
    <lineage>
        <taxon>Bacteria</taxon>
        <taxon>Bacillati</taxon>
        <taxon>Bacillota</taxon>
        <taxon>Clostridia</taxon>
        <taxon>Eubacteriales</taxon>
        <taxon>Clostridiaceae</taxon>
        <taxon>Clostridium</taxon>
    </lineage>
</organism>
<accession>A0A1V4IX01</accession>
<evidence type="ECO:0000256" key="1">
    <source>
        <dbReference type="ARBA" id="ARBA00004141"/>
    </source>
</evidence>
<dbReference type="GO" id="GO:0016020">
    <property type="term" value="C:membrane"/>
    <property type="evidence" value="ECO:0007669"/>
    <property type="project" value="UniProtKB-SubCell"/>
</dbReference>
<dbReference type="OrthoDB" id="9811483at2"/>
<feature type="transmembrane region" description="Helical" evidence="5">
    <location>
        <begin position="746"/>
        <end position="765"/>
    </location>
</feature>
<dbReference type="Proteomes" id="UP000190080">
    <property type="component" value="Unassembled WGS sequence"/>
</dbReference>
<dbReference type="NCBIfam" id="TIGR03061">
    <property type="entry name" value="pip_yhgE_Nterm"/>
    <property type="match status" value="1"/>
</dbReference>
<feature type="transmembrane region" description="Helical" evidence="5">
    <location>
        <begin position="647"/>
        <end position="667"/>
    </location>
</feature>
<dbReference type="AlphaFoldDB" id="A0A1V4IX01"/>
<dbReference type="EMBL" id="MZGV01000003">
    <property type="protein sequence ID" value="OPJ64578.1"/>
    <property type="molecule type" value="Genomic_DNA"/>
</dbReference>
<feature type="transmembrane region" description="Helical" evidence="5">
    <location>
        <begin position="20"/>
        <end position="43"/>
    </location>
</feature>
<proteinExistence type="predicted"/>
<evidence type="ECO:0000313" key="8">
    <source>
        <dbReference type="Proteomes" id="UP000190080"/>
    </source>
</evidence>
<dbReference type="InterPro" id="IPR013525">
    <property type="entry name" value="ABC2_TM"/>
</dbReference>
<feature type="transmembrane region" description="Helical" evidence="5">
    <location>
        <begin position="687"/>
        <end position="710"/>
    </location>
</feature>
<feature type="transmembrane region" description="Helical" evidence="5">
    <location>
        <begin position="804"/>
        <end position="821"/>
    </location>
</feature>
<dbReference type="InterPro" id="IPR023908">
    <property type="entry name" value="xxxLxxG_rpt"/>
</dbReference>
<feature type="domain" description="ABC-2 type transporter transmembrane" evidence="6">
    <location>
        <begin position="596"/>
        <end position="816"/>
    </location>
</feature>
<dbReference type="InterPro" id="IPR017501">
    <property type="entry name" value="Phage_infect_YhgE_C"/>
</dbReference>
<dbReference type="RefSeq" id="WP_079421904.1">
    <property type="nucleotide sequence ID" value="NZ_MZGV01000003.1"/>
</dbReference>